<feature type="non-terminal residue" evidence="1">
    <location>
        <position position="1"/>
    </location>
</feature>
<accession>A0A2J7ZGP7</accession>
<sequence length="109" mass="11545">ETLFEDSSSSPFKCESRHFNLIGFQVEVGLLLRVLKGAAANNAESVDFKLTSRQVAAPSEEQGTCNKPFLSLTAKVGLFRVTQIGGCGRLAAGSAARGGAARPERHPLV</sequence>
<protein>
    <submittedName>
        <fullName evidence="1">Uncharacterized protein</fullName>
    </submittedName>
</protein>
<reference evidence="1 2" key="1">
    <citation type="journal article" date="2017" name="Mol. Biol. Evol.">
        <title>The 4-celled Tetrabaena socialis nuclear genome reveals the essential components for genetic control of cell number at the origin of multicellularity in the volvocine lineage.</title>
        <authorList>
            <person name="Featherston J."/>
            <person name="Arakaki Y."/>
            <person name="Hanschen E.R."/>
            <person name="Ferris P.J."/>
            <person name="Michod R.E."/>
            <person name="Olson B.J.S.C."/>
            <person name="Nozaki H."/>
            <person name="Durand P.M."/>
        </authorList>
    </citation>
    <scope>NUCLEOTIDE SEQUENCE [LARGE SCALE GENOMIC DNA]</scope>
    <source>
        <strain evidence="1 2">NIES-571</strain>
    </source>
</reference>
<dbReference type="Gene3D" id="3.70.10.10">
    <property type="match status" value="1"/>
</dbReference>
<dbReference type="AlphaFoldDB" id="A0A2J7ZGP7"/>
<name>A0A2J7ZGP7_9CHLO</name>
<gene>
    <name evidence="1" type="ORF">TSOC_014786</name>
</gene>
<keyword evidence="2" id="KW-1185">Reference proteome</keyword>
<dbReference type="Proteomes" id="UP000236333">
    <property type="component" value="Unassembled WGS sequence"/>
</dbReference>
<dbReference type="OrthoDB" id="337750at2759"/>
<organism evidence="1 2">
    <name type="scientific">Tetrabaena socialis</name>
    <dbReference type="NCBI Taxonomy" id="47790"/>
    <lineage>
        <taxon>Eukaryota</taxon>
        <taxon>Viridiplantae</taxon>
        <taxon>Chlorophyta</taxon>
        <taxon>core chlorophytes</taxon>
        <taxon>Chlorophyceae</taxon>
        <taxon>CS clade</taxon>
        <taxon>Chlamydomonadales</taxon>
        <taxon>Tetrabaenaceae</taxon>
        <taxon>Tetrabaena</taxon>
    </lineage>
</organism>
<evidence type="ECO:0000313" key="2">
    <source>
        <dbReference type="Proteomes" id="UP000236333"/>
    </source>
</evidence>
<comment type="caution">
    <text evidence="1">The sequence shown here is derived from an EMBL/GenBank/DDBJ whole genome shotgun (WGS) entry which is preliminary data.</text>
</comment>
<dbReference type="EMBL" id="PGGS01002909">
    <property type="protein sequence ID" value="PNG99436.1"/>
    <property type="molecule type" value="Genomic_DNA"/>
</dbReference>
<evidence type="ECO:0000313" key="1">
    <source>
        <dbReference type="EMBL" id="PNG99436.1"/>
    </source>
</evidence>
<proteinExistence type="predicted"/>